<dbReference type="Pfam" id="PF02801">
    <property type="entry name" value="Ketoacyl-synt_C"/>
    <property type="match status" value="1"/>
</dbReference>
<keyword evidence="10 14" id="KW-0012">Acyltransferase</keyword>
<dbReference type="Pfam" id="PF00109">
    <property type="entry name" value="ketoacyl-synt"/>
    <property type="match status" value="1"/>
</dbReference>
<comment type="caution">
    <text evidence="18">The sequence shown here is derived from an EMBL/GenBank/DDBJ whole genome shotgun (WGS) entry which is preliminary data.</text>
</comment>
<evidence type="ECO:0000256" key="7">
    <source>
        <dbReference type="ARBA" id="ARBA00022832"/>
    </source>
</evidence>
<dbReference type="SUPFAM" id="SSF53901">
    <property type="entry name" value="Thiolase-like"/>
    <property type="match status" value="2"/>
</dbReference>
<keyword evidence="5 14" id="KW-0444">Lipid biosynthesis</keyword>
<dbReference type="Gene3D" id="3.40.47.10">
    <property type="match status" value="1"/>
</dbReference>
<keyword evidence="8" id="KW-0443">Lipid metabolism</keyword>
<evidence type="ECO:0000256" key="14">
    <source>
        <dbReference type="PIRNR" id="PIRNR000447"/>
    </source>
</evidence>
<reference evidence="18 19" key="1">
    <citation type="submission" date="2019-10" db="EMBL/GenBank/DDBJ databases">
        <title>Comparative genomics of sulfur disproportionating microorganisms.</title>
        <authorList>
            <person name="Ward L.M."/>
            <person name="Bertran E."/>
            <person name="Johnston D."/>
        </authorList>
    </citation>
    <scope>NUCLEOTIDE SEQUENCE [LARGE SCALE GENOMIC DNA]</scope>
    <source>
        <strain evidence="18 19">DSM 14055</strain>
    </source>
</reference>
<dbReference type="EMBL" id="WHYR01000011">
    <property type="protein sequence ID" value="MQL51734.1"/>
    <property type="molecule type" value="Genomic_DNA"/>
</dbReference>
<dbReference type="UniPathway" id="UPA00094"/>
<evidence type="ECO:0000256" key="15">
    <source>
        <dbReference type="PIRSR" id="PIRSR000447-1"/>
    </source>
</evidence>
<evidence type="ECO:0000256" key="2">
    <source>
        <dbReference type="ARBA" id="ARBA00008467"/>
    </source>
</evidence>
<dbReference type="PIRSF" id="PIRSF000447">
    <property type="entry name" value="KAS_II"/>
    <property type="match status" value="1"/>
</dbReference>
<comment type="function">
    <text evidence="11 14">Involved in the type II fatty acid elongation cycle. Catalyzes the elongation of a wide range of acyl-ACP by the addition of two carbons from malonyl-ACP to an acyl acceptor. Can efficiently catalyze the conversion of palmitoleoyl-ACP (cis-hexadec-9-enoyl-ACP) to cis-vaccenoyl-ACP (cis-octadec-11-enoyl-ACP), an essential step in the thermal regulation of fatty acid composition.</text>
</comment>
<dbReference type="Proteomes" id="UP000441717">
    <property type="component" value="Unassembled WGS sequence"/>
</dbReference>
<evidence type="ECO:0000256" key="11">
    <source>
        <dbReference type="ARBA" id="ARBA00024006"/>
    </source>
</evidence>
<evidence type="ECO:0000313" key="18">
    <source>
        <dbReference type="EMBL" id="MQL51734.1"/>
    </source>
</evidence>
<name>A0A6N7IP22_9FIRM</name>
<dbReference type="EC" id="2.3.1.179" evidence="3 14"/>
<keyword evidence="6 14" id="KW-0808">Transferase</keyword>
<comment type="pathway">
    <text evidence="1 14">Lipid metabolism; fatty acid biosynthesis.</text>
</comment>
<dbReference type="FunFam" id="3.40.47.10:FF:000009">
    <property type="entry name" value="3-oxoacyl-[acyl-carrier-protein] synthase 2"/>
    <property type="match status" value="1"/>
</dbReference>
<evidence type="ECO:0000256" key="13">
    <source>
        <dbReference type="ARBA" id="ARBA00047659"/>
    </source>
</evidence>
<evidence type="ECO:0000313" key="19">
    <source>
        <dbReference type="Proteomes" id="UP000441717"/>
    </source>
</evidence>
<evidence type="ECO:0000256" key="6">
    <source>
        <dbReference type="ARBA" id="ARBA00022679"/>
    </source>
</evidence>
<dbReference type="InterPro" id="IPR014031">
    <property type="entry name" value="Ketoacyl_synth_C"/>
</dbReference>
<organism evidence="18 19">
    <name type="scientific">Desulfofundulus thermobenzoicus</name>
    <dbReference type="NCBI Taxonomy" id="29376"/>
    <lineage>
        <taxon>Bacteria</taxon>
        <taxon>Bacillati</taxon>
        <taxon>Bacillota</taxon>
        <taxon>Clostridia</taxon>
        <taxon>Eubacteriales</taxon>
        <taxon>Peptococcaceae</taxon>
        <taxon>Desulfofundulus</taxon>
    </lineage>
</organism>
<dbReference type="NCBIfam" id="TIGR03150">
    <property type="entry name" value="fabF"/>
    <property type="match status" value="1"/>
</dbReference>
<dbReference type="PROSITE" id="PS52004">
    <property type="entry name" value="KS3_2"/>
    <property type="match status" value="1"/>
</dbReference>
<keyword evidence="9 14" id="KW-0275">Fatty acid biosynthesis</keyword>
<dbReference type="InterPro" id="IPR014030">
    <property type="entry name" value="Ketoacyl_synth_N"/>
</dbReference>
<dbReference type="InterPro" id="IPR000794">
    <property type="entry name" value="Beta-ketoacyl_synthase"/>
</dbReference>
<evidence type="ECO:0000256" key="4">
    <source>
        <dbReference type="ARBA" id="ARBA00014657"/>
    </source>
</evidence>
<feature type="domain" description="Ketosynthase family 3 (KS3)" evidence="17">
    <location>
        <begin position="2"/>
        <end position="410"/>
    </location>
</feature>
<sequence>MHNRVVVTGLGVISPVGTGVESFWSNLTAGKSGVGLITRFDASAYSTRFAAEVKDFDPARYIDKKEARRMDRFTQFALAAAGMALEDAGMDLEGVDRDRVGVILGSGIGGIETLEEQHQVLLTRGPGRVSPFFIPMMIANMGAGQIAIAYRLRGCNLTTTSACASSAHAVGDAFRLLQRGEADVMITGGSEAPITPLAIAGFCSMKALSARNDEPERASRPFDAGRDGFVIGEGAAILILETLEHAQKRGARIYAEVAGYGTSCDAYHITAPDPEGGGAALSMRLALLDAGVAPESVDYINAHGTSTPLGDKLETAAIKQVFGDHAKKLVVSSTKSMTGHLLGAAGGLEAVASVLAIDRGVIPPTINYEEPDPECDLDYVPNRSREFPVKTALSNSFGFGGHNATLLFRKFLG</sequence>
<dbReference type="CDD" id="cd00834">
    <property type="entry name" value="KAS_I_II"/>
    <property type="match status" value="1"/>
</dbReference>
<dbReference type="NCBIfam" id="NF005589">
    <property type="entry name" value="PRK07314.1"/>
    <property type="match status" value="1"/>
</dbReference>
<dbReference type="PROSITE" id="PS00606">
    <property type="entry name" value="KS3_1"/>
    <property type="match status" value="1"/>
</dbReference>
<evidence type="ECO:0000256" key="3">
    <source>
        <dbReference type="ARBA" id="ARBA00012356"/>
    </source>
</evidence>
<gene>
    <name evidence="18" type="primary">fabF</name>
    <name evidence="18" type="ORF">GFC01_05550</name>
</gene>
<comment type="similarity">
    <text evidence="2 14 16">Belongs to the thiolase-like superfamily. Beta-ketoacyl-ACP synthases family.</text>
</comment>
<dbReference type="InterPro" id="IPR016039">
    <property type="entry name" value="Thiolase-like"/>
</dbReference>
<protein>
    <recommendedName>
        <fullName evidence="4 14">3-oxoacyl-[acyl-carrier-protein] synthase 2</fullName>
        <ecNumber evidence="3 14">2.3.1.179</ecNumber>
    </recommendedName>
</protein>
<dbReference type="GO" id="GO:0005829">
    <property type="term" value="C:cytosol"/>
    <property type="evidence" value="ECO:0007669"/>
    <property type="project" value="TreeGrafter"/>
</dbReference>
<evidence type="ECO:0000256" key="1">
    <source>
        <dbReference type="ARBA" id="ARBA00005194"/>
    </source>
</evidence>
<evidence type="ECO:0000256" key="9">
    <source>
        <dbReference type="ARBA" id="ARBA00023160"/>
    </source>
</evidence>
<dbReference type="SMART" id="SM00825">
    <property type="entry name" value="PKS_KS"/>
    <property type="match status" value="1"/>
</dbReference>
<dbReference type="InterPro" id="IPR018201">
    <property type="entry name" value="Ketoacyl_synth_AS"/>
</dbReference>
<dbReference type="InterPro" id="IPR020841">
    <property type="entry name" value="PKS_Beta-ketoAc_synthase_dom"/>
</dbReference>
<accession>A0A6N7IP22</accession>
<comment type="catalytic activity">
    <reaction evidence="12 14">
        <text>(9Z)-hexadecenoyl-[ACP] + malonyl-[ACP] + H(+) = 3-oxo-(11Z)-octadecenoyl-[ACP] + holo-[ACP] + CO2</text>
        <dbReference type="Rhea" id="RHEA:55040"/>
        <dbReference type="Rhea" id="RHEA-COMP:9623"/>
        <dbReference type="Rhea" id="RHEA-COMP:9685"/>
        <dbReference type="Rhea" id="RHEA-COMP:10800"/>
        <dbReference type="Rhea" id="RHEA-COMP:14074"/>
        <dbReference type="ChEBI" id="CHEBI:15378"/>
        <dbReference type="ChEBI" id="CHEBI:16526"/>
        <dbReference type="ChEBI" id="CHEBI:64479"/>
        <dbReference type="ChEBI" id="CHEBI:78449"/>
        <dbReference type="ChEBI" id="CHEBI:83989"/>
        <dbReference type="ChEBI" id="CHEBI:138538"/>
        <dbReference type="EC" id="2.3.1.179"/>
    </reaction>
</comment>
<dbReference type="GO" id="GO:0006633">
    <property type="term" value="P:fatty acid biosynthetic process"/>
    <property type="evidence" value="ECO:0007669"/>
    <property type="project" value="UniProtKB-UniRule"/>
</dbReference>
<comment type="catalytic activity">
    <reaction evidence="13 14">
        <text>a fatty acyl-[ACP] + malonyl-[ACP] + H(+) = a 3-oxoacyl-[ACP] + holo-[ACP] + CO2</text>
        <dbReference type="Rhea" id="RHEA:22836"/>
        <dbReference type="Rhea" id="RHEA-COMP:9623"/>
        <dbReference type="Rhea" id="RHEA-COMP:9685"/>
        <dbReference type="Rhea" id="RHEA-COMP:9916"/>
        <dbReference type="Rhea" id="RHEA-COMP:14125"/>
        <dbReference type="ChEBI" id="CHEBI:15378"/>
        <dbReference type="ChEBI" id="CHEBI:16526"/>
        <dbReference type="ChEBI" id="CHEBI:64479"/>
        <dbReference type="ChEBI" id="CHEBI:78449"/>
        <dbReference type="ChEBI" id="CHEBI:78776"/>
        <dbReference type="ChEBI" id="CHEBI:138651"/>
    </reaction>
</comment>
<proteinExistence type="inferred from homology"/>
<dbReference type="NCBIfam" id="NF004970">
    <property type="entry name" value="PRK06333.1"/>
    <property type="match status" value="1"/>
</dbReference>
<evidence type="ECO:0000259" key="17">
    <source>
        <dbReference type="PROSITE" id="PS52004"/>
    </source>
</evidence>
<dbReference type="RefSeq" id="WP_152945669.1">
    <property type="nucleotide sequence ID" value="NZ_WHYR01000011.1"/>
</dbReference>
<evidence type="ECO:0000256" key="12">
    <source>
        <dbReference type="ARBA" id="ARBA00047318"/>
    </source>
</evidence>
<dbReference type="OrthoDB" id="9808669at2"/>
<evidence type="ECO:0000256" key="5">
    <source>
        <dbReference type="ARBA" id="ARBA00022516"/>
    </source>
</evidence>
<dbReference type="InterPro" id="IPR017568">
    <property type="entry name" value="3-oxoacyl-ACP_synth-2"/>
</dbReference>
<dbReference type="PANTHER" id="PTHR11712">
    <property type="entry name" value="POLYKETIDE SYNTHASE-RELATED"/>
    <property type="match status" value="1"/>
</dbReference>
<dbReference type="PANTHER" id="PTHR11712:SF336">
    <property type="entry name" value="3-OXOACYL-[ACYL-CARRIER-PROTEIN] SYNTHASE, MITOCHONDRIAL"/>
    <property type="match status" value="1"/>
</dbReference>
<dbReference type="GO" id="GO:0004315">
    <property type="term" value="F:3-oxoacyl-[acyl-carrier-protein] synthase activity"/>
    <property type="evidence" value="ECO:0007669"/>
    <property type="project" value="UniProtKB-UniRule"/>
</dbReference>
<evidence type="ECO:0000256" key="16">
    <source>
        <dbReference type="RuleBase" id="RU003694"/>
    </source>
</evidence>
<evidence type="ECO:0000256" key="8">
    <source>
        <dbReference type="ARBA" id="ARBA00023098"/>
    </source>
</evidence>
<evidence type="ECO:0000256" key="10">
    <source>
        <dbReference type="ARBA" id="ARBA00023315"/>
    </source>
</evidence>
<feature type="active site" description="For beta-ketoacyl synthase activity" evidence="15">
    <location>
        <position position="163"/>
    </location>
</feature>
<keyword evidence="7" id="KW-0276">Fatty acid metabolism</keyword>
<dbReference type="AlphaFoldDB" id="A0A6N7IP22"/>
<keyword evidence="19" id="KW-1185">Reference proteome</keyword>